<evidence type="ECO:0000256" key="5">
    <source>
        <dbReference type="ARBA" id="ARBA00022598"/>
    </source>
</evidence>
<keyword evidence="5 12" id="KW-0436">Ligase</keyword>
<evidence type="ECO:0000259" key="14">
    <source>
        <dbReference type="PROSITE" id="PS50975"/>
    </source>
</evidence>
<keyword evidence="7 12" id="KW-0658">Purine biosynthesis</keyword>
<evidence type="ECO:0000256" key="3">
    <source>
        <dbReference type="ARBA" id="ARBA00005174"/>
    </source>
</evidence>
<dbReference type="InterPro" id="IPR011054">
    <property type="entry name" value="Rudment_hybrid_motif"/>
</dbReference>
<dbReference type="SUPFAM" id="SSF52440">
    <property type="entry name" value="PreATP-grasp domain"/>
    <property type="match status" value="1"/>
</dbReference>
<dbReference type="EC" id="6.3.4.13" evidence="4 12"/>
<evidence type="ECO:0000256" key="4">
    <source>
        <dbReference type="ARBA" id="ARBA00013255"/>
    </source>
</evidence>
<dbReference type="SMART" id="SM01210">
    <property type="entry name" value="GARS_C"/>
    <property type="match status" value="1"/>
</dbReference>
<dbReference type="InterPro" id="IPR013815">
    <property type="entry name" value="ATP_grasp_subdomain_1"/>
</dbReference>
<accession>A0ABZ2J5X3</accession>
<organism evidence="15 16">
    <name type="scientific">Candidatus Dehalogenimonas loeffleri</name>
    <dbReference type="NCBI Taxonomy" id="3127115"/>
    <lineage>
        <taxon>Bacteria</taxon>
        <taxon>Bacillati</taxon>
        <taxon>Chloroflexota</taxon>
        <taxon>Dehalococcoidia</taxon>
        <taxon>Dehalococcoidales</taxon>
        <taxon>Dehalococcoidaceae</taxon>
        <taxon>Dehalogenimonas</taxon>
    </lineage>
</organism>
<gene>
    <name evidence="12 15" type="primary">purD</name>
    <name evidence="15" type="ORF">V8247_08470</name>
</gene>
<dbReference type="SMART" id="SM01209">
    <property type="entry name" value="GARS_A"/>
    <property type="match status" value="1"/>
</dbReference>
<dbReference type="HAMAP" id="MF_00138">
    <property type="entry name" value="GARS"/>
    <property type="match status" value="1"/>
</dbReference>
<keyword evidence="8 13" id="KW-0067">ATP-binding</keyword>
<protein>
    <recommendedName>
        <fullName evidence="4 12">Phosphoribosylamine--glycine ligase</fullName>
        <ecNumber evidence="4 12">6.3.4.13</ecNumber>
    </recommendedName>
    <alternativeName>
        <fullName evidence="12">GARS</fullName>
    </alternativeName>
    <alternativeName>
        <fullName evidence="10 12">Glycinamide ribonucleotide synthetase</fullName>
    </alternativeName>
    <alternativeName>
        <fullName evidence="11 12">Phosphoribosylglycinamide synthetase</fullName>
    </alternativeName>
</protein>
<dbReference type="InterPro" id="IPR016185">
    <property type="entry name" value="PreATP-grasp_dom_sf"/>
</dbReference>
<keyword evidence="16" id="KW-1185">Reference proteome</keyword>
<evidence type="ECO:0000256" key="13">
    <source>
        <dbReference type="PROSITE-ProRule" id="PRU00409"/>
    </source>
</evidence>
<dbReference type="Pfam" id="PF02843">
    <property type="entry name" value="GARS_C"/>
    <property type="match status" value="1"/>
</dbReference>
<dbReference type="PROSITE" id="PS00184">
    <property type="entry name" value="GARS"/>
    <property type="match status" value="1"/>
</dbReference>
<dbReference type="Gene3D" id="3.30.470.20">
    <property type="entry name" value="ATP-grasp fold, B domain"/>
    <property type="match status" value="1"/>
</dbReference>
<dbReference type="EMBL" id="CP146612">
    <property type="protein sequence ID" value="WWX26317.1"/>
    <property type="molecule type" value="Genomic_DNA"/>
</dbReference>
<dbReference type="InterPro" id="IPR037123">
    <property type="entry name" value="PRibGlycinamide_synth_C_sf"/>
</dbReference>
<dbReference type="SUPFAM" id="SSF51246">
    <property type="entry name" value="Rudiment single hybrid motif"/>
    <property type="match status" value="1"/>
</dbReference>
<dbReference type="Proteomes" id="UP001375370">
    <property type="component" value="Chromosome"/>
</dbReference>
<dbReference type="InterPro" id="IPR020561">
    <property type="entry name" value="PRibGlycinamid_synth_ATP-grasp"/>
</dbReference>
<dbReference type="InterPro" id="IPR000115">
    <property type="entry name" value="PRibGlycinamide_synth"/>
</dbReference>
<dbReference type="SUPFAM" id="SSF56059">
    <property type="entry name" value="Glutathione synthetase ATP-binding domain-like"/>
    <property type="match status" value="1"/>
</dbReference>
<dbReference type="NCBIfam" id="TIGR00877">
    <property type="entry name" value="purD"/>
    <property type="match status" value="1"/>
</dbReference>
<comment type="cofactor">
    <cofactor evidence="2">
        <name>Mg(2+)</name>
        <dbReference type="ChEBI" id="CHEBI:18420"/>
    </cofactor>
</comment>
<feature type="domain" description="ATP-grasp" evidence="14">
    <location>
        <begin position="104"/>
        <end position="310"/>
    </location>
</feature>
<comment type="pathway">
    <text evidence="3 12">Purine metabolism; IMP biosynthesis via de novo pathway; N(1)-(5-phospho-D-ribosyl)glycinamide from 5-phospho-alpha-D-ribose 1-diphosphate: step 2/2.</text>
</comment>
<evidence type="ECO:0000256" key="1">
    <source>
        <dbReference type="ARBA" id="ARBA00001936"/>
    </source>
</evidence>
<evidence type="ECO:0000256" key="8">
    <source>
        <dbReference type="ARBA" id="ARBA00022840"/>
    </source>
</evidence>
<dbReference type="InterPro" id="IPR020559">
    <property type="entry name" value="PRibGlycinamide_synth_CS"/>
</dbReference>
<dbReference type="RefSeq" id="WP_338739370.1">
    <property type="nucleotide sequence ID" value="NZ_CP146612.1"/>
</dbReference>
<dbReference type="Gene3D" id="3.90.600.10">
    <property type="entry name" value="Phosphoribosylglycinamide synthetase, C-terminal domain"/>
    <property type="match status" value="1"/>
</dbReference>
<evidence type="ECO:0000256" key="7">
    <source>
        <dbReference type="ARBA" id="ARBA00022755"/>
    </source>
</evidence>
<evidence type="ECO:0000256" key="12">
    <source>
        <dbReference type="HAMAP-Rule" id="MF_00138"/>
    </source>
</evidence>
<dbReference type="Pfam" id="PF01071">
    <property type="entry name" value="GARS_A"/>
    <property type="match status" value="1"/>
</dbReference>
<proteinExistence type="inferred from homology"/>
<dbReference type="PANTHER" id="PTHR43472:SF1">
    <property type="entry name" value="PHOSPHORIBOSYLAMINE--GLYCINE LIGASE, CHLOROPLASTIC"/>
    <property type="match status" value="1"/>
</dbReference>
<evidence type="ECO:0000313" key="15">
    <source>
        <dbReference type="EMBL" id="WWX26317.1"/>
    </source>
</evidence>
<dbReference type="Gene3D" id="3.40.50.20">
    <property type="match status" value="1"/>
</dbReference>
<comment type="cofactor">
    <cofactor evidence="1">
        <name>Mn(2+)</name>
        <dbReference type="ChEBI" id="CHEBI:29035"/>
    </cofactor>
</comment>
<comment type="similarity">
    <text evidence="9 12">Belongs to the GARS family.</text>
</comment>
<name>A0ABZ2J5X3_9CHLR</name>
<dbReference type="InterPro" id="IPR011761">
    <property type="entry name" value="ATP-grasp"/>
</dbReference>
<dbReference type="GO" id="GO:0004637">
    <property type="term" value="F:phosphoribosylamine-glycine ligase activity"/>
    <property type="evidence" value="ECO:0007669"/>
    <property type="project" value="UniProtKB-EC"/>
</dbReference>
<keyword evidence="6 13" id="KW-0547">Nucleotide-binding</keyword>
<dbReference type="PANTHER" id="PTHR43472">
    <property type="entry name" value="PHOSPHORIBOSYLAMINE--GLYCINE LIGASE"/>
    <property type="match status" value="1"/>
</dbReference>
<evidence type="ECO:0000256" key="9">
    <source>
        <dbReference type="ARBA" id="ARBA00038345"/>
    </source>
</evidence>
<evidence type="ECO:0000256" key="2">
    <source>
        <dbReference type="ARBA" id="ARBA00001946"/>
    </source>
</evidence>
<evidence type="ECO:0000256" key="11">
    <source>
        <dbReference type="ARBA" id="ARBA00042864"/>
    </source>
</evidence>
<comment type="catalytic activity">
    <reaction evidence="12">
        <text>5-phospho-beta-D-ribosylamine + glycine + ATP = N(1)-(5-phospho-beta-D-ribosyl)glycinamide + ADP + phosphate + H(+)</text>
        <dbReference type="Rhea" id="RHEA:17453"/>
        <dbReference type="ChEBI" id="CHEBI:15378"/>
        <dbReference type="ChEBI" id="CHEBI:30616"/>
        <dbReference type="ChEBI" id="CHEBI:43474"/>
        <dbReference type="ChEBI" id="CHEBI:57305"/>
        <dbReference type="ChEBI" id="CHEBI:58681"/>
        <dbReference type="ChEBI" id="CHEBI:143788"/>
        <dbReference type="ChEBI" id="CHEBI:456216"/>
        <dbReference type="EC" id="6.3.4.13"/>
    </reaction>
</comment>
<dbReference type="PROSITE" id="PS50975">
    <property type="entry name" value="ATP_GRASP"/>
    <property type="match status" value="1"/>
</dbReference>
<dbReference type="InterPro" id="IPR020562">
    <property type="entry name" value="PRibGlycinamide_synth_N"/>
</dbReference>
<evidence type="ECO:0000256" key="6">
    <source>
        <dbReference type="ARBA" id="ARBA00022741"/>
    </source>
</evidence>
<sequence>MVIGGGGREHAIVWKLRQSPQVESIFVAPGNGGTAAIARNLDIEPTDFPRLLAAVESMGIDLVIVGPEAPLAAGLIDDFQSRRIPAFGPVKAAAQLESSKTFARSLMEKYAIPCAKGKSFSNYAEARAYLLEQTAPLVVKADGLAAGKGVSVCSTIAEAEAALANIMESRAFGQAGSTVVIEECLVGQEMSFLAFTDGKTLAVMPPACDYKRAFDGNLGPNTGGMGAYSPPTFLTPRLKARIESTVMEPVIRALASEGINYRGVIYAGLMLTESGPKVLEFNARFGDPETQIILPQLRTDLVDIMLNIINGTLEKVKVEWDNTSCVTVVMAAGGYPETYKKGLVINGLGDVDEQVTVFHAGTRLGNDGKVVTNGGRVLNITGCGESIAAAREIAYRNIGRITFEGAQYRSDIALFPGS</sequence>
<dbReference type="InterPro" id="IPR020560">
    <property type="entry name" value="PRibGlycinamide_synth_C-dom"/>
</dbReference>
<evidence type="ECO:0000313" key="16">
    <source>
        <dbReference type="Proteomes" id="UP001375370"/>
    </source>
</evidence>
<dbReference type="Pfam" id="PF02844">
    <property type="entry name" value="GARS_N"/>
    <property type="match status" value="1"/>
</dbReference>
<reference evidence="15 16" key="1">
    <citation type="submission" date="2024-03" db="EMBL/GenBank/DDBJ databases">
        <title>A Dehalogenimonas Isolated from Estuarine Sediments Dihaloeliminates Chlorinated Alkanes.</title>
        <authorList>
            <person name="Yang Y."/>
            <person name="Wang H."/>
        </authorList>
    </citation>
    <scope>NUCLEOTIDE SEQUENCE [LARGE SCALE GENOMIC DNA]</scope>
    <source>
        <strain evidence="15 16">W</strain>
    </source>
</reference>
<dbReference type="Gene3D" id="3.30.1490.20">
    <property type="entry name" value="ATP-grasp fold, A domain"/>
    <property type="match status" value="1"/>
</dbReference>
<evidence type="ECO:0000256" key="10">
    <source>
        <dbReference type="ARBA" id="ARBA00042242"/>
    </source>
</evidence>